<organism evidence="1 2">
    <name type="scientific">Avena sativa</name>
    <name type="common">Oat</name>
    <dbReference type="NCBI Taxonomy" id="4498"/>
    <lineage>
        <taxon>Eukaryota</taxon>
        <taxon>Viridiplantae</taxon>
        <taxon>Streptophyta</taxon>
        <taxon>Embryophyta</taxon>
        <taxon>Tracheophyta</taxon>
        <taxon>Spermatophyta</taxon>
        <taxon>Magnoliopsida</taxon>
        <taxon>Liliopsida</taxon>
        <taxon>Poales</taxon>
        <taxon>Poaceae</taxon>
        <taxon>BOP clade</taxon>
        <taxon>Pooideae</taxon>
        <taxon>Poodae</taxon>
        <taxon>Poeae</taxon>
        <taxon>Poeae Chloroplast Group 1 (Aveneae type)</taxon>
        <taxon>Aveninae</taxon>
        <taxon>Avena</taxon>
    </lineage>
</organism>
<evidence type="ECO:0000313" key="1">
    <source>
        <dbReference type="EnsemblPlants" id="AVESA.00010b.r2.2CG0266590.1.CDS.1"/>
    </source>
</evidence>
<reference evidence="1" key="1">
    <citation type="submission" date="2021-05" db="EMBL/GenBank/DDBJ databases">
        <authorList>
            <person name="Scholz U."/>
            <person name="Mascher M."/>
            <person name="Fiebig A."/>
        </authorList>
    </citation>
    <scope>NUCLEOTIDE SEQUENCE [LARGE SCALE GENOMIC DNA]</scope>
</reference>
<proteinExistence type="predicted"/>
<dbReference type="Proteomes" id="UP001732700">
    <property type="component" value="Chromosome 2C"/>
</dbReference>
<keyword evidence="2" id="KW-1185">Reference proteome</keyword>
<sequence>MYIQFVSQAHICIQFGIRAPTGTRARLFDYMEIIKLYGCFRLYLYYILYYAMLGKLSNQAVSLRNDLQALQERTRIVEAQLGKITESQTLILAKFAGKAEPNPVEELKMMRIQREEPEELDYSNAPSPSYTVENLVKTINVKIPVSEGSEEAMYQRFVNHVAIKVRELDEEYKQITKKLPVKLDDIFESTIKIKIETNEIAALYDLGASVSTIPKSLLKKLNLDSFEITELKLHLTDSTYKQAVGINENTLVYIKGCPALIDFVIVDMPKDATACIIFGHPFLRTIKALIICMKGT</sequence>
<protein>
    <submittedName>
        <fullName evidence="1">Uncharacterized protein</fullName>
    </submittedName>
</protein>
<reference evidence="1" key="2">
    <citation type="submission" date="2025-09" db="UniProtKB">
        <authorList>
            <consortium name="EnsemblPlants"/>
        </authorList>
    </citation>
    <scope>IDENTIFICATION</scope>
</reference>
<name>A0ACD5ULE6_AVESA</name>
<dbReference type="EnsemblPlants" id="AVESA.00010b.r2.2CG0266590.1">
    <property type="protein sequence ID" value="AVESA.00010b.r2.2CG0266590.1.CDS.1"/>
    <property type="gene ID" value="AVESA.00010b.r2.2CG0266590"/>
</dbReference>
<evidence type="ECO:0000313" key="2">
    <source>
        <dbReference type="Proteomes" id="UP001732700"/>
    </source>
</evidence>
<accession>A0ACD5ULE6</accession>